<accession>A0A3P7LUE8</accession>
<dbReference type="AlphaFoldDB" id="A0A3P7LUE8"/>
<protein>
    <recommendedName>
        <fullName evidence="1">DDHD domain-containing protein</fullName>
    </recommendedName>
</protein>
<proteinExistence type="predicted"/>
<dbReference type="PROSITE" id="PS51043">
    <property type="entry name" value="DDHD"/>
    <property type="match status" value="1"/>
</dbReference>
<organism evidence="2 3">
    <name type="scientific">Dibothriocephalus latus</name>
    <name type="common">Fish tapeworm</name>
    <name type="synonym">Diphyllobothrium latum</name>
    <dbReference type="NCBI Taxonomy" id="60516"/>
    <lineage>
        <taxon>Eukaryota</taxon>
        <taxon>Metazoa</taxon>
        <taxon>Spiralia</taxon>
        <taxon>Lophotrochozoa</taxon>
        <taxon>Platyhelminthes</taxon>
        <taxon>Cestoda</taxon>
        <taxon>Eucestoda</taxon>
        <taxon>Diphyllobothriidea</taxon>
        <taxon>Diphyllobothriidae</taxon>
        <taxon>Dibothriocephalus</taxon>
    </lineage>
</organism>
<dbReference type="Pfam" id="PF02862">
    <property type="entry name" value="DDHD"/>
    <property type="match status" value="1"/>
</dbReference>
<dbReference type="Proteomes" id="UP000281553">
    <property type="component" value="Unassembled WGS sequence"/>
</dbReference>
<sequence length="73" mass="8576">MSISEKFTCDRLVPLPSEQRLTSRIDFEIEEDPMRNILWGIFTSHWSYWTSEAFAFFLLSQLHGAPNVQQNDP</sequence>
<evidence type="ECO:0000259" key="1">
    <source>
        <dbReference type="PROSITE" id="PS51043"/>
    </source>
</evidence>
<keyword evidence="3" id="KW-1185">Reference proteome</keyword>
<dbReference type="OrthoDB" id="431378at2759"/>
<feature type="domain" description="DDHD" evidence="1">
    <location>
        <begin position="1"/>
        <end position="64"/>
    </location>
</feature>
<reference evidence="2 3" key="1">
    <citation type="submission" date="2018-11" db="EMBL/GenBank/DDBJ databases">
        <authorList>
            <consortium name="Pathogen Informatics"/>
        </authorList>
    </citation>
    <scope>NUCLEOTIDE SEQUENCE [LARGE SCALE GENOMIC DNA]</scope>
</reference>
<name>A0A3P7LUE8_DIBLA</name>
<dbReference type="GO" id="GO:0046872">
    <property type="term" value="F:metal ion binding"/>
    <property type="evidence" value="ECO:0007669"/>
    <property type="project" value="InterPro"/>
</dbReference>
<dbReference type="EMBL" id="UYRU01067360">
    <property type="protein sequence ID" value="VDN16860.1"/>
    <property type="molecule type" value="Genomic_DNA"/>
</dbReference>
<dbReference type="InterPro" id="IPR004177">
    <property type="entry name" value="DDHD_dom"/>
</dbReference>
<evidence type="ECO:0000313" key="2">
    <source>
        <dbReference type="EMBL" id="VDN16860.1"/>
    </source>
</evidence>
<evidence type="ECO:0000313" key="3">
    <source>
        <dbReference type="Proteomes" id="UP000281553"/>
    </source>
</evidence>
<gene>
    <name evidence="2" type="ORF">DILT_LOCUS12691</name>
</gene>